<dbReference type="EMBL" id="CM020620">
    <property type="protein sequence ID" value="KAK1868594.1"/>
    <property type="molecule type" value="Genomic_DNA"/>
</dbReference>
<accession>A0ACC3CE95</accession>
<reference evidence="1" key="1">
    <citation type="submission" date="2019-11" db="EMBL/GenBank/DDBJ databases">
        <title>Nori genome reveals adaptations in red seaweeds to the harsh intertidal environment.</title>
        <authorList>
            <person name="Wang D."/>
            <person name="Mao Y."/>
        </authorList>
    </citation>
    <scope>NUCLEOTIDE SEQUENCE</scope>
    <source>
        <tissue evidence="1">Gametophyte</tissue>
    </source>
</reference>
<keyword evidence="2" id="KW-1185">Reference proteome</keyword>
<evidence type="ECO:0000313" key="2">
    <source>
        <dbReference type="Proteomes" id="UP000798662"/>
    </source>
</evidence>
<proteinExistence type="predicted"/>
<evidence type="ECO:0000313" key="1">
    <source>
        <dbReference type="EMBL" id="KAK1868594.1"/>
    </source>
</evidence>
<comment type="caution">
    <text evidence="1">The sequence shown here is derived from an EMBL/GenBank/DDBJ whole genome shotgun (WGS) entry which is preliminary data.</text>
</comment>
<sequence>MNIFYLSANPVVAAAGHCNKHLPKMIVEAAQLLSCIHRQTGSAPAGAYAATRAAPRSHPVMVWLAESAANFTWAADLGFALAARYTAIYGRTHKSEAVLRAVAAPPLDLPRVGRTPMQACVPEDCRVGGEEVAVDDKSEQGVEAGGKASVRQRADQPLGLATEEGGKGGFPCGPATAAAAAAADAAAIRSYRLYYVRHKRRFAVWPPGETPPWFVEGVAAEVAAGREIVPPPQWRTKPSRRTGAARAAPAAAAAAASATEVTEADSVSVGKASPATLGVTPADATAETRAGSAVPTAADRPAAAAVTTVAAAASSTPRRRSFVPGAVAHPSPLRRGRSATASAAAAAASAAIATATATATSAATATTTTTTASAAGPPSAAGTKRAAPSSLSGGRRRKRVPPVAVAAAAALAVNAAAAVVVRDAPKR</sequence>
<gene>
    <name evidence="1" type="ORF">I4F81_011079</name>
</gene>
<name>A0ACC3CE95_PYRYE</name>
<dbReference type="Proteomes" id="UP000798662">
    <property type="component" value="Chromosome 3"/>
</dbReference>
<protein>
    <submittedName>
        <fullName evidence="1">Uncharacterized protein</fullName>
    </submittedName>
</protein>
<organism evidence="1 2">
    <name type="scientific">Pyropia yezoensis</name>
    <name type="common">Susabi-nori</name>
    <name type="synonym">Porphyra yezoensis</name>
    <dbReference type="NCBI Taxonomy" id="2788"/>
    <lineage>
        <taxon>Eukaryota</taxon>
        <taxon>Rhodophyta</taxon>
        <taxon>Bangiophyceae</taxon>
        <taxon>Bangiales</taxon>
        <taxon>Bangiaceae</taxon>
        <taxon>Pyropia</taxon>
    </lineage>
</organism>